<reference evidence="4" key="1">
    <citation type="submission" date="2016-07" db="EMBL/GenBank/DDBJ databases">
        <title>Sequence Frankia sp. strain CcI1.17.</title>
        <authorList>
            <person name="Ghodhbane-Gtari F."/>
            <person name="Swanson E."/>
            <person name="Gueddou A."/>
            <person name="Morris K."/>
            <person name="Hezbri K."/>
            <person name="Ktari A."/>
            <person name="Nouioui I."/>
            <person name="Abebe-Akele F."/>
            <person name="Simpson S."/>
            <person name="Thomas K."/>
            <person name="Gtari M."/>
            <person name="Tisa L.S."/>
            <person name="Hurst S."/>
        </authorList>
    </citation>
    <scope>NUCLEOTIDE SEQUENCE [LARGE SCALE GENOMIC DNA]</scope>
    <source>
        <strain evidence="4">Cc1.17</strain>
    </source>
</reference>
<dbReference type="Gene3D" id="3.40.50.720">
    <property type="entry name" value="NAD(P)-binding Rossmann-like Domain"/>
    <property type="match status" value="1"/>
</dbReference>
<comment type="similarity">
    <text evidence="1">Belongs to the short-chain dehydrogenases/reductases (SDR) family.</text>
</comment>
<sequence length="267" mass="26827">MVSSAVIITGAASGIGRACAELFAARGFGVVAVDADESGLDDLAGSATAPGAAGPGAAGGEVVPLVADVSLEETGTRMTELALSRFRRLDVAVLNAGIGGTLPWEASGAIERLDEILAVNVRGVAIGIRSVAPALRDGGGGSIVVTASSGGLQAEPGNWAYNASKGAVVNMVRAAALDYAAQNIRVNAVAPGLTETPMLGQQRARPAVVEATSRRIPLQRWSRAEEQAAVVWFLASAEASYITGTTLVAGGGMTAHHGAVPLPPLTP</sequence>
<gene>
    <name evidence="3" type="ORF">CC117_09580</name>
</gene>
<name>A0A1S1RDK4_9ACTN</name>
<evidence type="ECO:0000313" key="3">
    <source>
        <dbReference type="EMBL" id="OHV44948.1"/>
    </source>
</evidence>
<dbReference type="CDD" id="cd05233">
    <property type="entry name" value="SDR_c"/>
    <property type="match status" value="1"/>
</dbReference>
<dbReference type="Proteomes" id="UP000179627">
    <property type="component" value="Unassembled WGS sequence"/>
</dbReference>
<evidence type="ECO:0000256" key="2">
    <source>
        <dbReference type="ARBA" id="ARBA00023002"/>
    </source>
</evidence>
<keyword evidence="4" id="KW-1185">Reference proteome</keyword>
<dbReference type="PRINTS" id="PR00081">
    <property type="entry name" value="GDHRDH"/>
</dbReference>
<dbReference type="SUPFAM" id="SSF51735">
    <property type="entry name" value="NAD(P)-binding Rossmann-fold domains"/>
    <property type="match status" value="1"/>
</dbReference>
<dbReference type="AlphaFoldDB" id="A0A1S1RDK4"/>
<dbReference type="InterPro" id="IPR002347">
    <property type="entry name" value="SDR_fam"/>
</dbReference>
<comment type="caution">
    <text evidence="3">The sequence shown here is derived from an EMBL/GenBank/DDBJ whole genome shotgun (WGS) entry which is preliminary data.</text>
</comment>
<keyword evidence="2" id="KW-0560">Oxidoreductase</keyword>
<dbReference type="RefSeq" id="WP_071082360.1">
    <property type="nucleotide sequence ID" value="NZ_MBLM01000014.1"/>
</dbReference>
<dbReference type="PANTHER" id="PTHR24321:SF8">
    <property type="entry name" value="ESTRADIOL 17-BETA-DEHYDROGENASE 8-RELATED"/>
    <property type="match status" value="1"/>
</dbReference>
<proteinExistence type="inferred from homology"/>
<dbReference type="PANTHER" id="PTHR24321">
    <property type="entry name" value="DEHYDROGENASES, SHORT CHAIN"/>
    <property type="match status" value="1"/>
</dbReference>
<dbReference type="Pfam" id="PF13561">
    <property type="entry name" value="adh_short_C2"/>
    <property type="match status" value="1"/>
</dbReference>
<dbReference type="PRINTS" id="PR00080">
    <property type="entry name" value="SDRFAMILY"/>
</dbReference>
<dbReference type="GO" id="GO:0016491">
    <property type="term" value="F:oxidoreductase activity"/>
    <property type="evidence" value="ECO:0007669"/>
    <property type="project" value="UniProtKB-KW"/>
</dbReference>
<organism evidence="3 4">
    <name type="scientific">Parafrankia colletiae</name>
    <dbReference type="NCBI Taxonomy" id="573497"/>
    <lineage>
        <taxon>Bacteria</taxon>
        <taxon>Bacillati</taxon>
        <taxon>Actinomycetota</taxon>
        <taxon>Actinomycetes</taxon>
        <taxon>Frankiales</taxon>
        <taxon>Frankiaceae</taxon>
        <taxon>Parafrankia</taxon>
    </lineage>
</organism>
<dbReference type="FunFam" id="3.40.50.720:FF:000084">
    <property type="entry name" value="Short-chain dehydrogenase reductase"/>
    <property type="match status" value="1"/>
</dbReference>
<protein>
    <submittedName>
        <fullName evidence="3">Oxidoreductase</fullName>
    </submittedName>
</protein>
<dbReference type="PROSITE" id="PS00061">
    <property type="entry name" value="ADH_SHORT"/>
    <property type="match status" value="1"/>
</dbReference>
<evidence type="ECO:0000256" key="1">
    <source>
        <dbReference type="ARBA" id="ARBA00006484"/>
    </source>
</evidence>
<evidence type="ECO:0000313" key="4">
    <source>
        <dbReference type="Proteomes" id="UP000179627"/>
    </source>
</evidence>
<accession>A0A1S1RDK4</accession>
<dbReference type="InterPro" id="IPR036291">
    <property type="entry name" value="NAD(P)-bd_dom_sf"/>
</dbReference>
<dbReference type="OrthoDB" id="7064009at2"/>
<dbReference type="InterPro" id="IPR020904">
    <property type="entry name" value="Sc_DH/Rdtase_CS"/>
</dbReference>
<dbReference type="EMBL" id="MBLM01000014">
    <property type="protein sequence ID" value="OHV44948.1"/>
    <property type="molecule type" value="Genomic_DNA"/>
</dbReference>